<dbReference type="InterPro" id="IPR013783">
    <property type="entry name" value="Ig-like_fold"/>
</dbReference>
<keyword evidence="5" id="KW-0320">Glycogen biosynthesis</keyword>
<feature type="domain" description="Maltogenic amylase-like C-terminal" evidence="9">
    <location>
        <begin position="375"/>
        <end position="449"/>
    </location>
</feature>
<protein>
    <recommendedName>
        <fullName evidence="13">1,4-alpha-glucan branching enzyme</fullName>
    </recommendedName>
</protein>
<dbReference type="Gene3D" id="2.60.40.10">
    <property type="entry name" value="Immunoglobulins"/>
    <property type="match status" value="2"/>
</dbReference>
<feature type="compositionally biased region" description="Low complexity" evidence="7">
    <location>
        <begin position="43"/>
        <end position="74"/>
    </location>
</feature>
<dbReference type="GO" id="GO:0004553">
    <property type="term" value="F:hydrolase activity, hydrolyzing O-glycosyl compounds"/>
    <property type="evidence" value="ECO:0007669"/>
    <property type="project" value="InterPro"/>
</dbReference>
<name>A0A6L6XBE2_9ACTN</name>
<feature type="compositionally biased region" description="Gly residues" evidence="7">
    <location>
        <begin position="111"/>
        <end position="129"/>
    </location>
</feature>
<dbReference type="PANTHER" id="PTHR43651:SF3">
    <property type="entry name" value="1,4-ALPHA-GLUCAN-BRANCHING ENZYME"/>
    <property type="match status" value="1"/>
</dbReference>
<feature type="domain" description="Glycoside hydrolase family 13 N-terminal" evidence="8">
    <location>
        <begin position="252"/>
        <end position="334"/>
    </location>
</feature>
<dbReference type="GO" id="GO:0003844">
    <property type="term" value="F:1,4-alpha-glucan branching enzyme activity"/>
    <property type="evidence" value="ECO:0007669"/>
    <property type="project" value="TreeGrafter"/>
</dbReference>
<gene>
    <name evidence="11" type="ORF">GPA10_41330</name>
</gene>
<reference evidence="11 12" key="1">
    <citation type="submission" date="2019-11" db="EMBL/GenBank/DDBJ databases">
        <title>Streptomyces typhae sp. nov., a novel endophytic actinomycete isolated from the root of cattail pollen (Typha angustifolia L.).</title>
        <authorList>
            <person name="Peng C."/>
        </authorList>
    </citation>
    <scope>NUCLEOTIDE SEQUENCE [LARGE SCALE GENOMIC DNA]</scope>
    <source>
        <strain evidence="12">p1417</strain>
    </source>
</reference>
<dbReference type="CDD" id="cd02855">
    <property type="entry name" value="E_set_GBE_prok_N"/>
    <property type="match status" value="1"/>
</dbReference>
<dbReference type="PANTHER" id="PTHR43651">
    <property type="entry name" value="1,4-ALPHA-GLUCAN-BRANCHING ENZYME"/>
    <property type="match status" value="1"/>
</dbReference>
<evidence type="ECO:0000256" key="1">
    <source>
        <dbReference type="ARBA" id="ARBA00011245"/>
    </source>
</evidence>
<feature type="compositionally biased region" description="Low complexity" evidence="7">
    <location>
        <begin position="84"/>
        <end position="110"/>
    </location>
</feature>
<evidence type="ECO:0000259" key="10">
    <source>
        <dbReference type="Pfam" id="PF22019"/>
    </source>
</evidence>
<feature type="domain" description="1,4-alpha-glucan branching enzyme GlgB N-terminal" evidence="10">
    <location>
        <begin position="139"/>
        <end position="226"/>
    </location>
</feature>
<dbReference type="InterPro" id="IPR054169">
    <property type="entry name" value="GlgB_N"/>
</dbReference>
<dbReference type="AlphaFoldDB" id="A0A6L6XBE2"/>
<dbReference type="FunFam" id="2.60.40.10:FF:000169">
    <property type="entry name" value="1,4-alpha-glucan branching enzyme GlgB"/>
    <property type="match status" value="1"/>
</dbReference>
<evidence type="ECO:0000256" key="3">
    <source>
        <dbReference type="ARBA" id="ARBA00022676"/>
    </source>
</evidence>
<comment type="subunit">
    <text evidence="1">Monomer.</text>
</comment>
<evidence type="ECO:0000256" key="7">
    <source>
        <dbReference type="SAM" id="MobiDB-lite"/>
    </source>
</evidence>
<keyword evidence="12" id="KW-1185">Reference proteome</keyword>
<dbReference type="InterPro" id="IPR032091">
    <property type="entry name" value="Malt_amylase-like_C"/>
</dbReference>
<evidence type="ECO:0000256" key="6">
    <source>
        <dbReference type="ARBA" id="ARBA00023277"/>
    </source>
</evidence>
<sequence>MIPRPTSRNPSDQPAPEVTPPQPEPARPTGPPEAAEADRAAKAAETAEAAGVAKAAASSKTPKSPKTAKAAKAARPSKARKATKTSVTSKTAERSTSSTRSTKTAKSVRGGVEGAGAGSGAEAGAGAGRRIGVSPVSPEDRSRLLAGTHHDPHGVLGAHRVAGGVAFRALRPYARAVTVLAGELRAELTDDGDGFFSTVVPLRDVPADYRLHLAYDEATLEIPDAYAFLPALGEFDLHLIGEGRHERLWDALGAQPMTHQGTRGTRFTVWAPNARGVRVVGNFNYWDGVGFPMRSLGGSGVWELFVPGLGAGELYKFQITRPDGSMTFRADPLARRTEAPPANSSVVDESRLLHWTRRMIEIRKQNPAFGLGSYTELPSSNPAVLAFLREYGDDLVMCVHNFSRFAQPTELDLRVFDGRHPVELIGGVRFPAIGELPYLLTLAGHGFYWFRLRDDLHLPLPVESAIRL</sequence>
<dbReference type="Pfam" id="PF22019">
    <property type="entry name" value="GlgB_N"/>
    <property type="match status" value="1"/>
</dbReference>
<evidence type="ECO:0000259" key="9">
    <source>
        <dbReference type="Pfam" id="PF16657"/>
    </source>
</evidence>
<dbReference type="Gene3D" id="2.60.40.1180">
    <property type="entry name" value="Golgi alpha-mannosidase II"/>
    <property type="match status" value="1"/>
</dbReference>
<keyword evidence="4" id="KW-0808">Transferase</keyword>
<accession>A0A6L6XBE2</accession>
<dbReference type="GO" id="GO:0005829">
    <property type="term" value="C:cytosol"/>
    <property type="evidence" value="ECO:0007669"/>
    <property type="project" value="TreeGrafter"/>
</dbReference>
<evidence type="ECO:0000256" key="2">
    <source>
        <dbReference type="ARBA" id="ARBA00022600"/>
    </source>
</evidence>
<proteinExistence type="predicted"/>
<feature type="compositionally biased region" description="Pro residues" evidence="7">
    <location>
        <begin position="17"/>
        <end position="31"/>
    </location>
</feature>
<evidence type="ECO:0000256" key="4">
    <source>
        <dbReference type="ARBA" id="ARBA00022679"/>
    </source>
</evidence>
<keyword evidence="3" id="KW-0328">Glycosyltransferase</keyword>
<dbReference type="Pfam" id="PF16657">
    <property type="entry name" value="Malt_amylase_C"/>
    <property type="match status" value="1"/>
</dbReference>
<dbReference type="SUPFAM" id="SSF81296">
    <property type="entry name" value="E set domains"/>
    <property type="match status" value="2"/>
</dbReference>
<dbReference type="GO" id="GO:0005978">
    <property type="term" value="P:glycogen biosynthetic process"/>
    <property type="evidence" value="ECO:0007669"/>
    <property type="project" value="UniProtKB-KW"/>
</dbReference>
<comment type="caution">
    <text evidence="11">The sequence shown here is derived from an EMBL/GenBank/DDBJ whole genome shotgun (WGS) entry which is preliminary data.</text>
</comment>
<evidence type="ECO:0008006" key="13">
    <source>
        <dbReference type="Google" id="ProtNLM"/>
    </source>
</evidence>
<keyword evidence="2" id="KW-0321">Glycogen metabolism</keyword>
<dbReference type="InterPro" id="IPR004193">
    <property type="entry name" value="Glyco_hydro_13_N"/>
</dbReference>
<evidence type="ECO:0000313" key="11">
    <source>
        <dbReference type="EMBL" id="MVO91011.1"/>
    </source>
</evidence>
<feature type="region of interest" description="Disordered" evidence="7">
    <location>
        <begin position="1"/>
        <end position="142"/>
    </location>
</feature>
<dbReference type="InterPro" id="IPR013780">
    <property type="entry name" value="Glyco_hydro_b"/>
</dbReference>
<keyword evidence="6" id="KW-0119">Carbohydrate metabolism</keyword>
<organism evidence="11 12">
    <name type="scientific">Streptomyces typhae</name>
    <dbReference type="NCBI Taxonomy" id="2681492"/>
    <lineage>
        <taxon>Bacteria</taxon>
        <taxon>Bacillati</taxon>
        <taxon>Actinomycetota</taxon>
        <taxon>Actinomycetes</taxon>
        <taxon>Kitasatosporales</taxon>
        <taxon>Streptomycetaceae</taxon>
        <taxon>Streptomyces</taxon>
    </lineage>
</organism>
<dbReference type="EMBL" id="WPNZ01000047">
    <property type="protein sequence ID" value="MVO91011.1"/>
    <property type="molecule type" value="Genomic_DNA"/>
</dbReference>
<feature type="compositionally biased region" description="Polar residues" evidence="7">
    <location>
        <begin position="1"/>
        <end position="12"/>
    </location>
</feature>
<dbReference type="Proteomes" id="UP000483802">
    <property type="component" value="Unassembled WGS sequence"/>
</dbReference>
<dbReference type="InterPro" id="IPR014756">
    <property type="entry name" value="Ig_E-set"/>
</dbReference>
<evidence type="ECO:0000256" key="5">
    <source>
        <dbReference type="ARBA" id="ARBA00023056"/>
    </source>
</evidence>
<dbReference type="InterPro" id="IPR044143">
    <property type="entry name" value="GlgB_N_E_set_prok"/>
</dbReference>
<dbReference type="Pfam" id="PF02922">
    <property type="entry name" value="CBM_48"/>
    <property type="match status" value="1"/>
</dbReference>
<evidence type="ECO:0000259" key="8">
    <source>
        <dbReference type="Pfam" id="PF02922"/>
    </source>
</evidence>
<dbReference type="SUPFAM" id="SSF51011">
    <property type="entry name" value="Glycosyl hydrolase domain"/>
    <property type="match status" value="1"/>
</dbReference>
<evidence type="ECO:0000313" key="12">
    <source>
        <dbReference type="Proteomes" id="UP000483802"/>
    </source>
</evidence>